<evidence type="ECO:0000256" key="1">
    <source>
        <dbReference type="SAM" id="MobiDB-lite"/>
    </source>
</evidence>
<protein>
    <submittedName>
        <fullName evidence="2">Uncharacterized protein</fullName>
    </submittedName>
</protein>
<keyword evidence="3" id="KW-1185">Reference proteome</keyword>
<reference evidence="2" key="1">
    <citation type="thesis" date="2020" institute="ProQuest LLC" country="789 East Eisenhower Parkway, Ann Arbor, MI, USA">
        <title>Comparative Genomics and Chromosome Evolution.</title>
        <authorList>
            <person name="Mudd A.B."/>
        </authorList>
    </citation>
    <scope>NUCLEOTIDE SEQUENCE</scope>
    <source>
        <strain evidence="2">Female2</strain>
        <tissue evidence="2">Blood</tissue>
    </source>
</reference>
<name>A0A8T2IYE7_9PIPI</name>
<comment type="caution">
    <text evidence="2">The sequence shown here is derived from an EMBL/GenBank/DDBJ whole genome shotgun (WGS) entry which is preliminary data.</text>
</comment>
<accession>A0A8T2IYE7</accession>
<feature type="compositionally biased region" description="Low complexity" evidence="1">
    <location>
        <begin position="100"/>
        <end position="110"/>
    </location>
</feature>
<dbReference type="EMBL" id="JAACNH010000007">
    <property type="protein sequence ID" value="KAG8436058.1"/>
    <property type="molecule type" value="Genomic_DNA"/>
</dbReference>
<dbReference type="OrthoDB" id="9049620at2759"/>
<feature type="compositionally biased region" description="Basic and acidic residues" evidence="1">
    <location>
        <begin position="63"/>
        <end position="79"/>
    </location>
</feature>
<sequence length="163" mass="18323">MMFSKDQKEEEIDKIHKQYRNKHKSEFQHLIDQVKGRWKKSKQPGKVKMKTESEDCQGSAEMAHVEIGEGHSQEQDIDKPLTPPENPPVLCSGSPVFPGSPHSATSSSSDILRDIDDGELCEESSTSCNQLDSKITNPRKRKLVCGGKTSGENVKSRRKCQRK</sequence>
<organism evidence="2 3">
    <name type="scientific">Hymenochirus boettgeri</name>
    <name type="common">Congo dwarf clawed frog</name>
    <dbReference type="NCBI Taxonomy" id="247094"/>
    <lineage>
        <taxon>Eukaryota</taxon>
        <taxon>Metazoa</taxon>
        <taxon>Chordata</taxon>
        <taxon>Craniata</taxon>
        <taxon>Vertebrata</taxon>
        <taxon>Euteleostomi</taxon>
        <taxon>Amphibia</taxon>
        <taxon>Batrachia</taxon>
        <taxon>Anura</taxon>
        <taxon>Pipoidea</taxon>
        <taxon>Pipidae</taxon>
        <taxon>Pipinae</taxon>
        <taxon>Hymenochirus</taxon>
    </lineage>
</organism>
<proteinExistence type="predicted"/>
<dbReference type="AlphaFoldDB" id="A0A8T2IYE7"/>
<evidence type="ECO:0000313" key="3">
    <source>
        <dbReference type="Proteomes" id="UP000812440"/>
    </source>
</evidence>
<gene>
    <name evidence="2" type="ORF">GDO86_007238</name>
</gene>
<feature type="region of interest" description="Disordered" evidence="1">
    <location>
        <begin position="33"/>
        <end position="111"/>
    </location>
</feature>
<dbReference type="Proteomes" id="UP000812440">
    <property type="component" value="Chromosome 4"/>
</dbReference>
<feature type="compositionally biased region" description="Basic residues" evidence="1">
    <location>
        <begin position="36"/>
        <end position="48"/>
    </location>
</feature>
<feature type="region of interest" description="Disordered" evidence="1">
    <location>
        <begin position="142"/>
        <end position="163"/>
    </location>
</feature>
<evidence type="ECO:0000313" key="2">
    <source>
        <dbReference type="EMBL" id="KAG8436058.1"/>
    </source>
</evidence>